<sequence>MFRVFRVQKWNAGGVNTKNLLVEKLNNYGIKHKQLIEKIKPAQ</sequence>
<dbReference type="EMBL" id="CP022743">
    <property type="protein sequence ID" value="ASU34862.1"/>
    <property type="molecule type" value="Genomic_DNA"/>
</dbReference>
<organism evidence="1 2">
    <name type="scientific">Mucilaginibacter xinganensis</name>
    <dbReference type="NCBI Taxonomy" id="1234841"/>
    <lineage>
        <taxon>Bacteria</taxon>
        <taxon>Pseudomonadati</taxon>
        <taxon>Bacteroidota</taxon>
        <taxon>Sphingobacteriia</taxon>
        <taxon>Sphingobacteriales</taxon>
        <taxon>Sphingobacteriaceae</taxon>
        <taxon>Mucilaginibacter</taxon>
    </lineage>
</organism>
<reference evidence="1 2" key="1">
    <citation type="submission" date="2017-08" db="EMBL/GenBank/DDBJ databases">
        <title>Complete genome sequence of Mucilaginibacter sp. strain BJC16-A31.</title>
        <authorList>
            <consortium name="Henan University of Science and Technology"/>
            <person name="You X."/>
        </authorList>
    </citation>
    <scope>NUCLEOTIDE SEQUENCE [LARGE SCALE GENOMIC DNA]</scope>
    <source>
        <strain evidence="1 2">BJC16-A31</strain>
    </source>
</reference>
<dbReference type="Proteomes" id="UP000215002">
    <property type="component" value="Chromosome"/>
</dbReference>
<gene>
    <name evidence="1" type="ORF">MuYL_2977</name>
</gene>
<dbReference type="KEGG" id="muc:MuYL_2977"/>
<accession>A0A223NYC8</accession>
<protein>
    <submittedName>
        <fullName evidence="1">Uncharacterized protein</fullName>
    </submittedName>
</protein>
<proteinExistence type="predicted"/>
<evidence type="ECO:0000313" key="1">
    <source>
        <dbReference type="EMBL" id="ASU34862.1"/>
    </source>
</evidence>
<dbReference type="AlphaFoldDB" id="A0A223NYC8"/>
<name>A0A223NYC8_9SPHI</name>
<evidence type="ECO:0000313" key="2">
    <source>
        <dbReference type="Proteomes" id="UP000215002"/>
    </source>
</evidence>
<keyword evidence="2" id="KW-1185">Reference proteome</keyword>